<organism evidence="8 9">
    <name type="scientific">Zhihengliuella alba</name>
    <dbReference type="NCBI Taxonomy" id="547018"/>
    <lineage>
        <taxon>Bacteria</taxon>
        <taxon>Bacillati</taxon>
        <taxon>Actinomycetota</taxon>
        <taxon>Actinomycetes</taxon>
        <taxon>Micrococcales</taxon>
        <taxon>Micrococcaceae</taxon>
        <taxon>Zhihengliuella</taxon>
    </lineage>
</organism>
<feature type="compositionally biased region" description="Low complexity" evidence="6">
    <location>
        <begin position="7"/>
        <end position="28"/>
    </location>
</feature>
<keyword evidence="4 7" id="KW-1133">Transmembrane helix</keyword>
<comment type="caution">
    <text evidence="8">The sequence shown here is derived from an EMBL/GenBank/DDBJ whole genome shotgun (WGS) entry which is preliminary data.</text>
</comment>
<evidence type="ECO:0000313" key="9">
    <source>
        <dbReference type="Proteomes" id="UP001501536"/>
    </source>
</evidence>
<dbReference type="InterPro" id="IPR011701">
    <property type="entry name" value="MFS"/>
</dbReference>
<dbReference type="Proteomes" id="UP001501536">
    <property type="component" value="Unassembled WGS sequence"/>
</dbReference>
<dbReference type="Pfam" id="PF07690">
    <property type="entry name" value="MFS_1"/>
    <property type="match status" value="1"/>
</dbReference>
<feature type="transmembrane region" description="Helical" evidence="7">
    <location>
        <begin position="161"/>
        <end position="180"/>
    </location>
</feature>
<feature type="transmembrane region" description="Helical" evidence="7">
    <location>
        <begin position="136"/>
        <end position="154"/>
    </location>
</feature>
<comment type="subcellular location">
    <subcellularLocation>
        <location evidence="1">Cell membrane</location>
        <topology evidence="1">Multi-pass membrane protein</topology>
    </subcellularLocation>
</comment>
<dbReference type="RefSeq" id="WP_344882215.1">
    <property type="nucleotide sequence ID" value="NZ_BAABCJ010000002.1"/>
</dbReference>
<evidence type="ECO:0000256" key="2">
    <source>
        <dbReference type="ARBA" id="ARBA00022475"/>
    </source>
</evidence>
<feature type="transmembrane region" description="Helical" evidence="7">
    <location>
        <begin position="428"/>
        <end position="448"/>
    </location>
</feature>
<feature type="transmembrane region" description="Helical" evidence="7">
    <location>
        <begin position="399"/>
        <end position="422"/>
    </location>
</feature>
<keyword evidence="9" id="KW-1185">Reference proteome</keyword>
<feature type="region of interest" description="Disordered" evidence="6">
    <location>
        <begin position="1"/>
        <end position="60"/>
    </location>
</feature>
<evidence type="ECO:0000256" key="4">
    <source>
        <dbReference type="ARBA" id="ARBA00022989"/>
    </source>
</evidence>
<keyword evidence="5 7" id="KW-0472">Membrane</keyword>
<keyword evidence="3 7" id="KW-0812">Transmembrane</keyword>
<evidence type="ECO:0000256" key="7">
    <source>
        <dbReference type="SAM" id="Phobius"/>
    </source>
</evidence>
<dbReference type="InterPro" id="IPR036259">
    <property type="entry name" value="MFS_trans_sf"/>
</dbReference>
<proteinExistence type="predicted"/>
<keyword evidence="2" id="KW-1003">Cell membrane</keyword>
<reference evidence="9" key="1">
    <citation type="journal article" date="2019" name="Int. J. Syst. Evol. Microbiol.">
        <title>The Global Catalogue of Microorganisms (GCM) 10K type strain sequencing project: providing services to taxonomists for standard genome sequencing and annotation.</title>
        <authorList>
            <consortium name="The Broad Institute Genomics Platform"/>
            <consortium name="The Broad Institute Genome Sequencing Center for Infectious Disease"/>
            <person name="Wu L."/>
            <person name="Ma J."/>
        </authorList>
    </citation>
    <scope>NUCLEOTIDE SEQUENCE [LARGE SCALE GENOMIC DNA]</scope>
    <source>
        <strain evidence="9">JCM 16961</strain>
    </source>
</reference>
<dbReference type="SUPFAM" id="SSF103473">
    <property type="entry name" value="MFS general substrate transporter"/>
    <property type="match status" value="1"/>
</dbReference>
<name>A0ABP7D7R3_9MICC</name>
<dbReference type="PANTHER" id="PTHR23513:SF6">
    <property type="entry name" value="MAJOR FACILITATOR SUPERFAMILY ASSOCIATED DOMAIN-CONTAINING PROTEIN"/>
    <property type="match status" value="1"/>
</dbReference>
<evidence type="ECO:0000256" key="5">
    <source>
        <dbReference type="ARBA" id="ARBA00023136"/>
    </source>
</evidence>
<dbReference type="PANTHER" id="PTHR23513">
    <property type="entry name" value="INTEGRAL MEMBRANE EFFLUX PROTEIN-RELATED"/>
    <property type="match status" value="1"/>
</dbReference>
<gene>
    <name evidence="8" type="ORF">GCM10022377_14640</name>
</gene>
<dbReference type="EMBL" id="BAABCJ010000002">
    <property type="protein sequence ID" value="GAA3702049.1"/>
    <property type="molecule type" value="Genomic_DNA"/>
</dbReference>
<dbReference type="Gene3D" id="1.20.1250.20">
    <property type="entry name" value="MFS general substrate transporter like domains"/>
    <property type="match status" value="1"/>
</dbReference>
<accession>A0ABP7D7R3</accession>
<feature type="transmembrane region" description="Helical" evidence="7">
    <location>
        <begin position="313"/>
        <end position="332"/>
    </location>
</feature>
<feature type="transmembrane region" description="Helical" evidence="7">
    <location>
        <begin position="220"/>
        <end position="244"/>
    </location>
</feature>
<feature type="transmembrane region" description="Helical" evidence="7">
    <location>
        <begin position="339"/>
        <end position="356"/>
    </location>
</feature>
<feature type="transmembrane region" description="Helical" evidence="7">
    <location>
        <begin position="105"/>
        <end position="124"/>
    </location>
</feature>
<protein>
    <submittedName>
        <fullName evidence="8">MFS transporter</fullName>
    </submittedName>
</protein>
<evidence type="ECO:0000256" key="1">
    <source>
        <dbReference type="ARBA" id="ARBA00004651"/>
    </source>
</evidence>
<evidence type="ECO:0000256" key="3">
    <source>
        <dbReference type="ARBA" id="ARBA00022692"/>
    </source>
</evidence>
<feature type="transmembrane region" description="Helical" evidence="7">
    <location>
        <begin position="362"/>
        <end position="387"/>
    </location>
</feature>
<feature type="transmembrane region" description="Helical" evidence="7">
    <location>
        <begin position="279"/>
        <end position="301"/>
    </location>
</feature>
<dbReference type="CDD" id="cd06173">
    <property type="entry name" value="MFS_MefA_like"/>
    <property type="match status" value="1"/>
</dbReference>
<evidence type="ECO:0000256" key="6">
    <source>
        <dbReference type="SAM" id="MobiDB-lite"/>
    </source>
</evidence>
<evidence type="ECO:0000313" key="8">
    <source>
        <dbReference type="EMBL" id="GAA3702049.1"/>
    </source>
</evidence>
<sequence length="459" mass="47055">MTDPTTAPEAPHPSAASPSAADPSAASPVLATPAPDQTPQTDRTAETDRSAATNQAQARHGRNRELLAVPAYRRLLAAWTVSNLGDSALYITAGIWMKVLTGSDALAASVFLVMGLPSLAAPWIGLLADRVPRRGLMIANNVLTAAVVLALLLVEPTGQLWIVYAVMALYATCGFVNGSAQAGLLKATVPPHLLAPANGIFSSVDQSLRLVAPLAGAAVFGLWGMAPVVIGTAVFFLLGAGLLLRVPAQAVAREEGEPHLLAQTTAGFVALWRHRGVRVATLVMGLACVGGGMTNSTSFAVLDRGLGLPPEALSVAVALQGVFSIVAGLNAGRILNRLGFARSLGFGALAFGLGYGAQVSGNLVVCLLGIVPFAFGITIVIVAAATLRQQELPDRLQGRGAAAANMLGNGTQALAAGFAAALLDVVDFRWLIAFGAVTAMAGVLPLLLGTVRARLNRAP</sequence>